<feature type="domain" description="Glyoxalase-like" evidence="1">
    <location>
        <begin position="6"/>
        <end position="138"/>
    </location>
</feature>
<dbReference type="InterPro" id="IPR029068">
    <property type="entry name" value="Glyas_Bleomycin-R_OHBP_Dase"/>
</dbReference>
<dbReference type="AlphaFoldDB" id="A0A934NIT3"/>
<dbReference type="InterPro" id="IPR041581">
    <property type="entry name" value="Glyoxalase_6"/>
</dbReference>
<evidence type="ECO:0000313" key="2">
    <source>
        <dbReference type="EMBL" id="MBJ7608439.1"/>
    </source>
</evidence>
<sequence length="139" mass="15530">MSSDFQVTFDTSDPHRVARFWAEALHYEKEDHTALVAQLLAQGRIPDQATTEVDGGRQFAGVSACRDPQGARPRLFFQRVPEGKVVKNRVHLDIHVGKDHIDEEVARLVGLGATPAWESNTGGRCVTMRDVEENEFCVE</sequence>
<gene>
    <name evidence="2" type="ORF">JF887_03270</name>
</gene>
<name>A0A934NIT3_9BACT</name>
<dbReference type="Gene3D" id="3.10.180.10">
    <property type="entry name" value="2,3-Dihydroxybiphenyl 1,2-Dioxygenase, domain 1"/>
    <property type="match status" value="1"/>
</dbReference>
<organism evidence="2 3">
    <name type="scientific">Candidatus Amunia macphersoniae</name>
    <dbReference type="NCBI Taxonomy" id="3127014"/>
    <lineage>
        <taxon>Bacteria</taxon>
        <taxon>Bacillati</taxon>
        <taxon>Candidatus Dormiibacterota</taxon>
        <taxon>Candidatus Dormibacteria</taxon>
        <taxon>Candidatus Aeolococcales</taxon>
        <taxon>Candidatus Aeolococcaceae</taxon>
        <taxon>Candidatus Amunia</taxon>
    </lineage>
</organism>
<dbReference type="Pfam" id="PF18029">
    <property type="entry name" value="Glyoxalase_6"/>
    <property type="match status" value="1"/>
</dbReference>
<dbReference type="Proteomes" id="UP000614410">
    <property type="component" value="Unassembled WGS sequence"/>
</dbReference>
<dbReference type="SUPFAM" id="SSF54593">
    <property type="entry name" value="Glyoxalase/Bleomycin resistance protein/Dihydroxybiphenyl dioxygenase"/>
    <property type="match status" value="1"/>
</dbReference>
<dbReference type="PANTHER" id="PTHR35908:SF1">
    <property type="entry name" value="CONSERVED PROTEIN"/>
    <property type="match status" value="1"/>
</dbReference>
<evidence type="ECO:0000259" key="1">
    <source>
        <dbReference type="Pfam" id="PF18029"/>
    </source>
</evidence>
<evidence type="ECO:0000313" key="3">
    <source>
        <dbReference type="Proteomes" id="UP000614410"/>
    </source>
</evidence>
<proteinExistence type="predicted"/>
<accession>A0A934NIT3</accession>
<dbReference type="EMBL" id="JAEKNN010000013">
    <property type="protein sequence ID" value="MBJ7608439.1"/>
    <property type="molecule type" value="Genomic_DNA"/>
</dbReference>
<comment type="caution">
    <text evidence="2">The sequence shown here is derived from an EMBL/GenBank/DDBJ whole genome shotgun (WGS) entry which is preliminary data.</text>
</comment>
<dbReference type="PANTHER" id="PTHR35908">
    <property type="entry name" value="HYPOTHETICAL FUSION PROTEIN"/>
    <property type="match status" value="1"/>
</dbReference>
<protein>
    <recommendedName>
        <fullName evidence="1">Glyoxalase-like domain-containing protein</fullName>
    </recommendedName>
</protein>
<reference evidence="2 3" key="1">
    <citation type="submission" date="2020-10" db="EMBL/GenBank/DDBJ databases">
        <title>Ca. Dormibacterota MAGs.</title>
        <authorList>
            <person name="Montgomery K."/>
        </authorList>
    </citation>
    <scope>NUCLEOTIDE SEQUENCE [LARGE SCALE GENOMIC DNA]</scope>
    <source>
        <strain evidence="2">Mitchell_Peninsula_5</strain>
    </source>
</reference>